<dbReference type="Gene3D" id="2.40.40.20">
    <property type="match status" value="1"/>
</dbReference>
<organism evidence="1 2">
    <name type="scientific">Vibrio ishigakensis</name>
    <dbReference type="NCBI Taxonomy" id="1481914"/>
    <lineage>
        <taxon>Bacteria</taxon>
        <taxon>Pseudomonadati</taxon>
        <taxon>Pseudomonadota</taxon>
        <taxon>Gammaproteobacteria</taxon>
        <taxon>Vibrionales</taxon>
        <taxon>Vibrionaceae</taxon>
        <taxon>Vibrio</taxon>
    </lineage>
</organism>
<evidence type="ECO:0000313" key="1">
    <source>
        <dbReference type="EMBL" id="GAM77189.1"/>
    </source>
</evidence>
<protein>
    <submittedName>
        <fullName evidence="1">Uncharacterized protein</fullName>
    </submittedName>
</protein>
<gene>
    <name evidence="1" type="ORF">JCM19241_1659</name>
</gene>
<reference evidence="1 2" key="2">
    <citation type="submission" date="2015-01" db="EMBL/GenBank/DDBJ databases">
        <authorList>
            <consortium name="NBRP consortium"/>
            <person name="Sawabe T."/>
            <person name="Meirelles P."/>
            <person name="Feng G."/>
            <person name="Sayaka M."/>
            <person name="Hattori M."/>
            <person name="Ohkuma M."/>
        </authorList>
    </citation>
    <scope>NUCLEOTIDE SEQUENCE [LARGE SCALE GENOMIC DNA]</scope>
    <source>
        <strain evidence="2">JCM 19241</strain>
    </source>
</reference>
<sequence>MAQPAAFDNESQMVILSREVAEALEVASGDWVRMAAQ</sequence>
<dbReference type="Proteomes" id="UP000031666">
    <property type="component" value="Unassembled WGS sequence"/>
</dbReference>
<name>A0A0B8QSG1_9VIBR</name>
<dbReference type="EMBL" id="BBSC01000008">
    <property type="protein sequence ID" value="GAM77189.1"/>
    <property type="molecule type" value="Genomic_DNA"/>
</dbReference>
<accession>A0A0B8QSG1</accession>
<reference evidence="1 2" key="1">
    <citation type="submission" date="2015-01" db="EMBL/GenBank/DDBJ databases">
        <title>Vibrio sp. C94 JCM 19241 whole genome shotgun sequence.</title>
        <authorList>
            <person name="Sawabe T."/>
            <person name="Meirelles P."/>
            <person name="Feng G."/>
            <person name="Sayaka M."/>
            <person name="Hattori M."/>
            <person name="Ohkuma M."/>
        </authorList>
    </citation>
    <scope>NUCLEOTIDE SEQUENCE [LARGE SCALE GENOMIC DNA]</scope>
    <source>
        <strain evidence="2">JCM 19241</strain>
    </source>
</reference>
<evidence type="ECO:0000313" key="2">
    <source>
        <dbReference type="Proteomes" id="UP000031666"/>
    </source>
</evidence>
<dbReference type="STRING" id="1481914.JCM19241_1659"/>
<dbReference type="AlphaFoldDB" id="A0A0B8QSG1"/>
<comment type="caution">
    <text evidence="1">The sequence shown here is derived from an EMBL/GenBank/DDBJ whole genome shotgun (WGS) entry which is preliminary data.</text>
</comment>
<proteinExistence type="predicted"/>